<evidence type="ECO:0000313" key="2">
    <source>
        <dbReference type="Proteomes" id="UP000002028"/>
    </source>
</evidence>
<accession>D2QNQ0</accession>
<protein>
    <recommendedName>
        <fullName evidence="3">Restriction endonuclease domain-containing protein</fullName>
    </recommendedName>
</protein>
<evidence type="ECO:0000313" key="1">
    <source>
        <dbReference type="EMBL" id="ADB40586.1"/>
    </source>
</evidence>
<organism evidence="1 2">
    <name type="scientific">Spirosoma linguale (strain ATCC 33905 / DSM 74 / LMG 10896 / Claus 1)</name>
    <dbReference type="NCBI Taxonomy" id="504472"/>
    <lineage>
        <taxon>Bacteria</taxon>
        <taxon>Pseudomonadati</taxon>
        <taxon>Bacteroidota</taxon>
        <taxon>Cytophagia</taxon>
        <taxon>Cytophagales</taxon>
        <taxon>Cytophagaceae</taxon>
        <taxon>Spirosoma</taxon>
    </lineage>
</organism>
<dbReference type="eggNOG" id="COG4636">
    <property type="taxonomic scope" value="Bacteria"/>
</dbReference>
<dbReference type="KEGG" id="sli:Slin_4608"/>
<dbReference type="AlphaFoldDB" id="D2QNQ0"/>
<sequence>MYKVSHGLSMVHEDEMGVNAPMDHQRVISKLNVGLGKLFYYDKAISLEPLPETMLDEGRTSRYDGPPTPDLILYDKARDHIPVIIEVCHTRGLKGDLQKVVSLIEDFPYDILEGFVYNYRTEHWFRYRKGDNGIATETSFSEILQLDLNQFL</sequence>
<proteinExistence type="predicted"/>
<keyword evidence="2" id="KW-1185">Reference proteome</keyword>
<dbReference type="HOGENOM" id="CLU_1795273_0_0_10"/>
<reference evidence="1 2" key="1">
    <citation type="journal article" date="2010" name="Stand. Genomic Sci.">
        <title>Complete genome sequence of Spirosoma linguale type strain (1).</title>
        <authorList>
            <person name="Lail K."/>
            <person name="Sikorski J."/>
            <person name="Saunders E."/>
            <person name="Lapidus A."/>
            <person name="Glavina Del Rio T."/>
            <person name="Copeland A."/>
            <person name="Tice H."/>
            <person name="Cheng J.-F."/>
            <person name="Lucas S."/>
            <person name="Nolan M."/>
            <person name="Bruce D."/>
            <person name="Goodwin L."/>
            <person name="Pitluck S."/>
            <person name="Ivanova N."/>
            <person name="Mavromatis K."/>
            <person name="Ovchinnikova G."/>
            <person name="Pati A."/>
            <person name="Chen A."/>
            <person name="Palaniappan K."/>
            <person name="Land M."/>
            <person name="Hauser L."/>
            <person name="Chang Y.-J."/>
            <person name="Jeffries C.D."/>
            <person name="Chain P."/>
            <person name="Brettin T."/>
            <person name="Detter J.C."/>
            <person name="Schuetze A."/>
            <person name="Rohde M."/>
            <person name="Tindall B.J."/>
            <person name="Goeker M."/>
            <person name="Bristow J."/>
            <person name="Eisen J.A."/>
            <person name="Markowitz V."/>
            <person name="Hugenholtz P."/>
            <person name="Kyrpides N.C."/>
            <person name="Klenk H.-P."/>
            <person name="Chen F."/>
        </authorList>
    </citation>
    <scope>NUCLEOTIDE SEQUENCE [LARGE SCALE GENOMIC DNA]</scope>
    <source>
        <strain evidence="2">ATCC 33905 / DSM 74 / LMG 10896 / Claus 1</strain>
    </source>
</reference>
<dbReference type="Proteomes" id="UP000002028">
    <property type="component" value="Chromosome"/>
</dbReference>
<dbReference type="Gene3D" id="3.90.1570.20">
    <property type="match status" value="1"/>
</dbReference>
<dbReference type="RefSeq" id="WP_012929090.1">
    <property type="nucleotide sequence ID" value="NC_013730.1"/>
</dbReference>
<dbReference type="EMBL" id="CP001769">
    <property type="protein sequence ID" value="ADB40586.1"/>
    <property type="molecule type" value="Genomic_DNA"/>
</dbReference>
<evidence type="ECO:0008006" key="3">
    <source>
        <dbReference type="Google" id="ProtNLM"/>
    </source>
</evidence>
<gene>
    <name evidence="1" type="ordered locus">Slin_4608</name>
</gene>
<dbReference type="STRING" id="504472.Slin_4608"/>
<name>D2QNQ0_SPILD</name>